<dbReference type="OrthoDB" id="2322679at2759"/>
<dbReference type="AlphaFoldDB" id="A0A2Z6RNC1"/>
<dbReference type="EMBL" id="BEXD01003905">
    <property type="protein sequence ID" value="GBC03771.1"/>
    <property type="molecule type" value="Genomic_DNA"/>
</dbReference>
<dbReference type="Proteomes" id="UP000247702">
    <property type="component" value="Unassembled WGS sequence"/>
</dbReference>
<dbReference type="Proteomes" id="UP000615446">
    <property type="component" value="Unassembled WGS sequence"/>
</dbReference>
<proteinExistence type="predicted"/>
<reference evidence="2" key="2">
    <citation type="submission" date="2019-10" db="EMBL/GenBank/DDBJ databases">
        <title>Conservation and host-specific expression of non-tandemly repeated heterogenous ribosome RNA gene in arbuscular mycorrhizal fungi.</title>
        <authorList>
            <person name="Maeda T."/>
            <person name="Kobayashi Y."/>
            <person name="Nakagawa T."/>
            <person name="Ezawa T."/>
            <person name="Yamaguchi K."/>
            <person name="Bino T."/>
            <person name="Nishimoto Y."/>
            <person name="Shigenobu S."/>
            <person name="Kawaguchi M."/>
        </authorList>
    </citation>
    <scope>NUCLEOTIDE SEQUENCE</scope>
    <source>
        <strain evidence="2">HR1</strain>
    </source>
</reference>
<accession>A0A2Z6RNC1</accession>
<protein>
    <submittedName>
        <fullName evidence="1">Uncharacterized protein</fullName>
    </submittedName>
</protein>
<comment type="caution">
    <text evidence="1">The sequence shown here is derived from an EMBL/GenBank/DDBJ whole genome shotgun (WGS) entry which is preliminary data.</text>
</comment>
<evidence type="ECO:0000313" key="3">
    <source>
        <dbReference type="Proteomes" id="UP000247702"/>
    </source>
</evidence>
<sequence length="128" mass="14900">MSEQNKKLRSLDEIVDDILGLVVGTNAELVRKLWEYKIYWNERQVYNYLCRRRAREGRVAAPGPEPITRVTYNNPATLITPFDPSSVLPLPDYSKYEQNYVIFPVMEPVPNNFPNSFERAIKSSSFQK</sequence>
<reference evidence="1 3" key="1">
    <citation type="submission" date="2017-11" db="EMBL/GenBank/DDBJ databases">
        <title>The genome of Rhizophagus clarus HR1 reveals common genetic basis of auxotrophy among arbuscular mycorrhizal fungi.</title>
        <authorList>
            <person name="Kobayashi Y."/>
        </authorList>
    </citation>
    <scope>NUCLEOTIDE SEQUENCE [LARGE SCALE GENOMIC DNA]</scope>
    <source>
        <strain evidence="1 3">HR1</strain>
    </source>
</reference>
<evidence type="ECO:0000313" key="2">
    <source>
        <dbReference type="EMBL" id="GET03614.1"/>
    </source>
</evidence>
<keyword evidence="3" id="KW-1185">Reference proteome</keyword>
<dbReference type="EMBL" id="BLAL01000324">
    <property type="protein sequence ID" value="GET03614.1"/>
    <property type="molecule type" value="Genomic_DNA"/>
</dbReference>
<gene>
    <name evidence="2" type="ORF">RCL2_002994400</name>
    <name evidence="1" type="ORF">RclHR1_05300012</name>
</gene>
<name>A0A2Z6RNC1_9GLOM</name>
<evidence type="ECO:0000313" key="1">
    <source>
        <dbReference type="EMBL" id="GBC03771.1"/>
    </source>
</evidence>
<organism evidence="1 3">
    <name type="scientific">Rhizophagus clarus</name>
    <dbReference type="NCBI Taxonomy" id="94130"/>
    <lineage>
        <taxon>Eukaryota</taxon>
        <taxon>Fungi</taxon>
        <taxon>Fungi incertae sedis</taxon>
        <taxon>Mucoromycota</taxon>
        <taxon>Glomeromycotina</taxon>
        <taxon>Glomeromycetes</taxon>
        <taxon>Glomerales</taxon>
        <taxon>Glomeraceae</taxon>
        <taxon>Rhizophagus</taxon>
    </lineage>
</organism>